<evidence type="ECO:0000256" key="4">
    <source>
        <dbReference type="SAM" id="MobiDB-lite"/>
    </source>
</evidence>
<evidence type="ECO:0000256" key="1">
    <source>
        <dbReference type="ARBA" id="ARBA00023016"/>
    </source>
</evidence>
<evidence type="ECO:0000259" key="5">
    <source>
        <dbReference type="PROSITE" id="PS01031"/>
    </source>
</evidence>
<evidence type="ECO:0000313" key="6">
    <source>
        <dbReference type="EMBL" id="PNH00442.1"/>
    </source>
</evidence>
<feature type="region of interest" description="Disordered" evidence="4">
    <location>
        <begin position="130"/>
        <end position="179"/>
    </location>
</feature>
<feature type="region of interest" description="Disordered" evidence="4">
    <location>
        <begin position="221"/>
        <end position="246"/>
    </location>
</feature>
<dbReference type="Pfam" id="PF00011">
    <property type="entry name" value="HSP20"/>
    <property type="match status" value="1"/>
</dbReference>
<dbReference type="InterPro" id="IPR008978">
    <property type="entry name" value="HSP20-like_chaperone"/>
</dbReference>
<dbReference type="InterPro" id="IPR002068">
    <property type="entry name" value="A-crystallin/Hsp20_dom"/>
</dbReference>
<keyword evidence="1 6" id="KW-0346">Stress response</keyword>
<comment type="caution">
    <text evidence="6">The sequence shown here is derived from an EMBL/GenBank/DDBJ whole genome shotgun (WGS) entry which is preliminary data.</text>
</comment>
<dbReference type="EMBL" id="PGGS01001407">
    <property type="protein sequence ID" value="PNH00442.1"/>
    <property type="molecule type" value="Genomic_DNA"/>
</dbReference>
<name>A0A2J7ZJK1_9CHLO</name>
<dbReference type="OrthoDB" id="539111at2759"/>
<dbReference type="PANTHER" id="PTHR11527">
    <property type="entry name" value="HEAT-SHOCK PROTEIN 20 FAMILY MEMBER"/>
    <property type="match status" value="1"/>
</dbReference>
<dbReference type="Gene3D" id="2.60.40.790">
    <property type="match status" value="1"/>
</dbReference>
<comment type="similarity">
    <text evidence="2 3">Belongs to the small heat shock protein (HSP20) family.</text>
</comment>
<accession>A0A2J7ZJK1</accession>
<sequence>MALNVAMQRAPASAARQAAGRRQPTSFRVAAPVRPVAPRASWAGRVTPQAFYGPGRGTCGPSTYYRSPRISFGLSPFSLLDSLERLSRSTSSVHPVDIKTLEDRYELQSDCPGMGEDDVTVEVSPDRVLTVSGSRKSAKHAGPSNPAANVSASEDRPAATASNEEGSAAADDRAPSSPPVTYRFSRSFLLPDDAEVEGVEAALERGVLTVSVPRRLVEKPQPRRVTVKGSAAAGPMRSERPSMPGQ</sequence>
<organism evidence="6 7">
    <name type="scientific">Tetrabaena socialis</name>
    <dbReference type="NCBI Taxonomy" id="47790"/>
    <lineage>
        <taxon>Eukaryota</taxon>
        <taxon>Viridiplantae</taxon>
        <taxon>Chlorophyta</taxon>
        <taxon>core chlorophytes</taxon>
        <taxon>Chlorophyceae</taxon>
        <taxon>CS clade</taxon>
        <taxon>Chlamydomonadales</taxon>
        <taxon>Tetrabaenaceae</taxon>
        <taxon>Tetrabaena</taxon>
    </lineage>
</organism>
<evidence type="ECO:0000313" key="7">
    <source>
        <dbReference type="Proteomes" id="UP000236333"/>
    </source>
</evidence>
<dbReference type="SUPFAM" id="SSF49764">
    <property type="entry name" value="HSP20-like chaperones"/>
    <property type="match status" value="1"/>
</dbReference>
<gene>
    <name evidence="6" type="ORF">TSOC_013736</name>
</gene>
<dbReference type="AlphaFoldDB" id="A0A2J7ZJK1"/>
<feature type="region of interest" description="Disordered" evidence="4">
    <location>
        <begin position="1"/>
        <end position="31"/>
    </location>
</feature>
<dbReference type="Proteomes" id="UP000236333">
    <property type="component" value="Unassembled WGS sequence"/>
</dbReference>
<dbReference type="PROSITE" id="PS01031">
    <property type="entry name" value="SHSP"/>
    <property type="match status" value="1"/>
</dbReference>
<keyword evidence="7" id="KW-1185">Reference proteome</keyword>
<protein>
    <submittedName>
        <fullName evidence="6">Heat shock protein, chloroplastic</fullName>
    </submittedName>
</protein>
<evidence type="ECO:0000256" key="3">
    <source>
        <dbReference type="RuleBase" id="RU003616"/>
    </source>
</evidence>
<dbReference type="CDD" id="cd06464">
    <property type="entry name" value="ACD_sHsps-like"/>
    <property type="match status" value="1"/>
</dbReference>
<dbReference type="InterPro" id="IPR031107">
    <property type="entry name" value="Small_HSP"/>
</dbReference>
<evidence type="ECO:0000256" key="2">
    <source>
        <dbReference type="PROSITE-ProRule" id="PRU00285"/>
    </source>
</evidence>
<feature type="domain" description="SHSP" evidence="5">
    <location>
        <begin position="87"/>
        <end position="230"/>
    </location>
</feature>
<reference evidence="6 7" key="1">
    <citation type="journal article" date="2017" name="Mol. Biol. Evol.">
        <title>The 4-celled Tetrabaena socialis nuclear genome reveals the essential components for genetic control of cell number at the origin of multicellularity in the volvocine lineage.</title>
        <authorList>
            <person name="Featherston J."/>
            <person name="Arakaki Y."/>
            <person name="Hanschen E.R."/>
            <person name="Ferris P.J."/>
            <person name="Michod R.E."/>
            <person name="Olson B.J.S.C."/>
            <person name="Nozaki H."/>
            <person name="Durand P.M."/>
        </authorList>
    </citation>
    <scope>NUCLEOTIDE SEQUENCE [LARGE SCALE GENOMIC DNA]</scope>
    <source>
        <strain evidence="6 7">NIES-571</strain>
    </source>
</reference>
<proteinExistence type="inferred from homology"/>